<evidence type="ECO:0000313" key="4">
    <source>
        <dbReference type="Proteomes" id="UP000199400"/>
    </source>
</evidence>
<evidence type="ECO:0008006" key="5">
    <source>
        <dbReference type="Google" id="ProtNLM"/>
    </source>
</evidence>
<reference evidence="4" key="1">
    <citation type="submission" date="2016-10" db="EMBL/GenBank/DDBJ databases">
        <authorList>
            <person name="Varghese N."/>
            <person name="Submissions S."/>
        </authorList>
    </citation>
    <scope>NUCLEOTIDE SEQUENCE [LARGE SCALE GENOMIC DNA]</scope>
    <source>
        <strain evidence="4">ATCC 25963</strain>
    </source>
</reference>
<evidence type="ECO:0000256" key="2">
    <source>
        <dbReference type="SAM" id="SignalP"/>
    </source>
</evidence>
<name>A0A1I2DWS8_9BACT</name>
<feature type="region of interest" description="Disordered" evidence="1">
    <location>
        <begin position="47"/>
        <end position="83"/>
    </location>
</feature>
<feature type="chain" id="PRO_5011623892" description="VWFA domain-containing protein" evidence="2">
    <location>
        <begin position="22"/>
        <end position="385"/>
    </location>
</feature>
<gene>
    <name evidence="3" type="ORF">SAMN02745121_05767</name>
</gene>
<evidence type="ECO:0000313" key="3">
    <source>
        <dbReference type="EMBL" id="SFE85026.1"/>
    </source>
</evidence>
<dbReference type="PROSITE" id="PS51257">
    <property type="entry name" value="PROKAR_LIPOPROTEIN"/>
    <property type="match status" value="1"/>
</dbReference>
<keyword evidence="2" id="KW-0732">Signal</keyword>
<keyword evidence="4" id="KW-1185">Reference proteome</keyword>
<dbReference type="EMBL" id="FOMX01000021">
    <property type="protein sequence ID" value="SFE85026.1"/>
    <property type="molecule type" value="Genomic_DNA"/>
</dbReference>
<organism evidence="3 4">
    <name type="scientific">Nannocystis exedens</name>
    <dbReference type="NCBI Taxonomy" id="54"/>
    <lineage>
        <taxon>Bacteria</taxon>
        <taxon>Pseudomonadati</taxon>
        <taxon>Myxococcota</taxon>
        <taxon>Polyangia</taxon>
        <taxon>Nannocystales</taxon>
        <taxon>Nannocystaceae</taxon>
        <taxon>Nannocystis</taxon>
    </lineage>
</organism>
<dbReference type="AlphaFoldDB" id="A0A1I2DWS8"/>
<feature type="signal peptide" evidence="2">
    <location>
        <begin position="1"/>
        <end position="21"/>
    </location>
</feature>
<proteinExistence type="predicted"/>
<dbReference type="Proteomes" id="UP000199400">
    <property type="component" value="Unassembled WGS sequence"/>
</dbReference>
<evidence type="ECO:0000256" key="1">
    <source>
        <dbReference type="SAM" id="MobiDB-lite"/>
    </source>
</evidence>
<sequence length="385" mass="39891">MFAAMSRSIATLSAIAMTVLAACGDDVGRGNTSATTQVTGATTVPVTTTTDATSTGDVTPTATGTTTGTSDPTTSSSASNASGVSDGAKFDLGASDLGGNTTGEPAGCKKVDFLFVIDNSTSMEDNQDALIASFPGFIDAIKTALVDVTDYHIMVVDTDANGRCAQPCDQNDPDYVKFCAEANYHACTTPLDPCDTIRGAGVLHPVGSFASNFKCNVTGGNRYMLPDQPDLYGTFACVAKVGTAGSASERPMNAIQEAISENLNYPMGCNGGFLRDDAILVITFISDDPNDPDQGTPADWKASIVAAKNGDENAVVVLGLIPHPELGCTTGNDPNAVQGAHWQEFIEMWGAHGISGSVCEADYAPFFLQAINAIDQTCEEFNPPG</sequence>
<accession>A0A1I2DWS8</accession>
<protein>
    <recommendedName>
        <fullName evidence="5">VWFA domain-containing protein</fullName>
    </recommendedName>
</protein>